<dbReference type="InterPro" id="IPR039426">
    <property type="entry name" value="TonB-dep_rcpt-like"/>
</dbReference>
<dbReference type="PROSITE" id="PS52016">
    <property type="entry name" value="TONB_DEPENDENT_REC_3"/>
    <property type="match status" value="1"/>
</dbReference>
<evidence type="ECO:0000256" key="8">
    <source>
        <dbReference type="ARBA" id="ARBA00023077"/>
    </source>
</evidence>
<name>A0A3G2T0K9_9GAMM</name>
<keyword evidence="11 12" id="KW-0998">Cell outer membrane</keyword>
<keyword evidence="9 12" id="KW-0472">Membrane</keyword>
<dbReference type="InterPro" id="IPR010105">
    <property type="entry name" value="TonB_sidphr_rcpt"/>
</dbReference>
<keyword evidence="6 12" id="KW-0812">Transmembrane</keyword>
<dbReference type="AlphaFoldDB" id="A0A3G2T0K9"/>
<dbReference type="GO" id="GO:0015344">
    <property type="term" value="F:siderophore uptake transmembrane transporter activity"/>
    <property type="evidence" value="ECO:0007669"/>
    <property type="project" value="TreeGrafter"/>
</dbReference>
<dbReference type="Gene3D" id="2.40.170.20">
    <property type="entry name" value="TonB-dependent receptor, beta-barrel domain"/>
    <property type="match status" value="1"/>
</dbReference>
<gene>
    <name evidence="16" type="ORF">CDG68_08550</name>
</gene>
<evidence type="ECO:0000256" key="6">
    <source>
        <dbReference type="ARBA" id="ARBA00022692"/>
    </source>
</evidence>
<proteinExistence type="inferred from homology"/>
<dbReference type="GO" id="GO:0038023">
    <property type="term" value="F:signaling receptor activity"/>
    <property type="evidence" value="ECO:0007669"/>
    <property type="project" value="InterPro"/>
</dbReference>
<keyword evidence="14" id="KW-0732">Signal</keyword>
<dbReference type="GO" id="GO:0009279">
    <property type="term" value="C:cell outer membrane"/>
    <property type="evidence" value="ECO:0007669"/>
    <property type="project" value="UniProtKB-SubCell"/>
</dbReference>
<evidence type="ECO:0000256" key="12">
    <source>
        <dbReference type="PROSITE-ProRule" id="PRU01360"/>
    </source>
</evidence>
<keyword evidence="5" id="KW-0410">Iron transport</keyword>
<evidence type="ECO:0000256" key="2">
    <source>
        <dbReference type="ARBA" id="ARBA00009810"/>
    </source>
</evidence>
<evidence type="ECO:0000259" key="15">
    <source>
        <dbReference type="SMART" id="SM00965"/>
    </source>
</evidence>
<evidence type="ECO:0000256" key="4">
    <source>
        <dbReference type="ARBA" id="ARBA00022452"/>
    </source>
</evidence>
<dbReference type="GO" id="GO:0015891">
    <property type="term" value="P:siderophore transport"/>
    <property type="evidence" value="ECO:0007669"/>
    <property type="project" value="InterPro"/>
</dbReference>
<keyword evidence="10 16" id="KW-0675">Receptor</keyword>
<dbReference type="Gene3D" id="3.55.50.30">
    <property type="match status" value="1"/>
</dbReference>
<keyword evidence="4 12" id="KW-1134">Transmembrane beta strand</keyword>
<keyword evidence="8 13" id="KW-0798">TonB box</keyword>
<keyword evidence="3 12" id="KW-0813">Transport</keyword>
<evidence type="ECO:0000256" key="14">
    <source>
        <dbReference type="SAM" id="SignalP"/>
    </source>
</evidence>
<dbReference type="InterPro" id="IPR011662">
    <property type="entry name" value="Secretin/TonB_short_N"/>
</dbReference>
<dbReference type="CDD" id="cd01347">
    <property type="entry name" value="ligand_gated_channel"/>
    <property type="match status" value="1"/>
</dbReference>
<evidence type="ECO:0000256" key="13">
    <source>
        <dbReference type="RuleBase" id="RU003357"/>
    </source>
</evidence>
<dbReference type="InterPro" id="IPR037066">
    <property type="entry name" value="Plug_dom_sf"/>
</dbReference>
<protein>
    <submittedName>
        <fullName evidence="16">TonB-dependent siderophore receptor</fullName>
    </submittedName>
</protein>
<organism evidence="16 17">
    <name type="scientific">Acinetobacter wuhouensis</name>
    <dbReference type="NCBI Taxonomy" id="1879050"/>
    <lineage>
        <taxon>Bacteria</taxon>
        <taxon>Pseudomonadati</taxon>
        <taxon>Pseudomonadota</taxon>
        <taxon>Gammaproteobacteria</taxon>
        <taxon>Moraxellales</taxon>
        <taxon>Moraxellaceae</taxon>
        <taxon>Acinetobacter</taxon>
    </lineage>
</organism>
<reference evidence="16 17" key="1">
    <citation type="submission" date="2018-10" db="EMBL/GenBank/DDBJ databases">
        <title>The complete genome of Acinetobacter wuhouensis strain WCHAW010062.</title>
        <authorList>
            <person name="Hu Y."/>
            <person name="Long H."/>
            <person name="Feng Y."/>
            <person name="Zong Z."/>
        </authorList>
    </citation>
    <scope>NUCLEOTIDE SEQUENCE [LARGE SCALE GENOMIC DNA]</scope>
    <source>
        <strain evidence="16 17">WCHAW010062</strain>
    </source>
</reference>
<feature type="domain" description="Secretin/TonB short N-terminal" evidence="15">
    <location>
        <begin position="64"/>
        <end position="114"/>
    </location>
</feature>
<dbReference type="InterPro" id="IPR012910">
    <property type="entry name" value="Plug_dom"/>
</dbReference>
<evidence type="ECO:0000256" key="3">
    <source>
        <dbReference type="ARBA" id="ARBA00022448"/>
    </source>
</evidence>
<evidence type="ECO:0000256" key="9">
    <source>
        <dbReference type="ARBA" id="ARBA00023136"/>
    </source>
</evidence>
<evidence type="ECO:0000256" key="11">
    <source>
        <dbReference type="ARBA" id="ARBA00023237"/>
    </source>
</evidence>
<evidence type="ECO:0000313" key="17">
    <source>
        <dbReference type="Proteomes" id="UP000279962"/>
    </source>
</evidence>
<dbReference type="InterPro" id="IPR000531">
    <property type="entry name" value="Beta-barrel_TonB"/>
</dbReference>
<comment type="subcellular location">
    <subcellularLocation>
        <location evidence="1 12">Cell outer membrane</location>
        <topology evidence="1 12">Multi-pass membrane protein</topology>
    </subcellularLocation>
</comment>
<dbReference type="SMART" id="SM00965">
    <property type="entry name" value="STN"/>
    <property type="match status" value="1"/>
</dbReference>
<dbReference type="RefSeq" id="WP_087553647.1">
    <property type="nucleotide sequence ID" value="NZ_CP033133.1"/>
</dbReference>
<keyword evidence="7" id="KW-0408">Iron</keyword>
<sequence>MKHTGFKASLLSRAIRHSLLSAIVLSASTSTVSVFAGTVSIQNVQIASGPLAQVVNQFAEQAGILLTYDAKLLEGKQSADLKGSYNLDSGFIALLSKHNLQLQKTTTGYSIVAQAQQQTRDVGQLQTIDVTATTSKNRNVAQLPVITVSADSNTTEGTDSYTTRKMRTATKLNLSIRETPQSVTVISNQLIEDKKIDDFDTLMKNVTGVGADKGVQDNRAYYTLRGVDLDYYQMDGIPMPTSIYAMNNYNMDKFDRVEIVKGANGLTNGAGNPAGAINLVRKHADSKIFTGSIDASAGTWDTYKIKADLSTPLNEDGSVRGRLVTSHKETDTFKDRVHDENDLVYAVIDADLTDRTTISAGASYEKEKIDGDSSNLPAFYSDGTKTNFSRSKNYSSDWSYWNSERYSYFIGIKQYLAYDILLNAIYSHNDIKNDNHYGYIDVWTGSLNKDGSGLKYQDFGNNVQDIKEDNFDIYGSIPFNFLNREHEIVSGFQYNRQKINTQIKTLGTSHTINNFFTQNGSEVPLSDTLNPQPKYEDIDAKQAAFYLTGRFEIVKDLKLIAGGRFTNYKYDVWNKYDGYSNYDFNNEFTPFVGLTYDINKNHSIYASYTDIFKPQNARDKDNKLLDPILGKNYEIGVKGEYFDQRLNAGVTLFRIEQDNYAENTYEKNSVGNYIYLAKDGVTSKGIELEVAGKLTENWDLSAGFVNFEIKQEGEKINTKAPRSNINIFSKYSINDFSLGAGINWKSDGYKGSGVKKVTQDAYATVDIMASYNISKNLTGQLNINNLFDKTYYSGYSAYEYSYAEPINGMLSLKYQF</sequence>
<dbReference type="Pfam" id="PF00593">
    <property type="entry name" value="TonB_dep_Rec_b-barrel"/>
    <property type="match status" value="1"/>
</dbReference>
<feature type="chain" id="PRO_5018193026" evidence="14">
    <location>
        <begin position="37"/>
        <end position="816"/>
    </location>
</feature>
<dbReference type="PANTHER" id="PTHR32552">
    <property type="entry name" value="FERRICHROME IRON RECEPTOR-RELATED"/>
    <property type="match status" value="1"/>
</dbReference>
<dbReference type="InterPro" id="IPR036942">
    <property type="entry name" value="Beta-barrel_TonB_sf"/>
</dbReference>
<keyword evidence="5" id="KW-0406">Ion transport</keyword>
<evidence type="ECO:0000256" key="7">
    <source>
        <dbReference type="ARBA" id="ARBA00023004"/>
    </source>
</evidence>
<evidence type="ECO:0000256" key="5">
    <source>
        <dbReference type="ARBA" id="ARBA00022496"/>
    </source>
</evidence>
<evidence type="ECO:0000313" key="16">
    <source>
        <dbReference type="EMBL" id="AYO53674.1"/>
    </source>
</evidence>
<dbReference type="NCBIfam" id="TIGR01783">
    <property type="entry name" value="TonB-siderophor"/>
    <property type="match status" value="1"/>
</dbReference>
<dbReference type="Gene3D" id="2.170.130.10">
    <property type="entry name" value="TonB-dependent receptor, plug domain"/>
    <property type="match status" value="1"/>
</dbReference>
<dbReference type="Pfam" id="PF07715">
    <property type="entry name" value="Plug"/>
    <property type="match status" value="1"/>
</dbReference>
<dbReference type="PANTHER" id="PTHR32552:SF74">
    <property type="entry name" value="HYDROXAMATE SIDEROPHORE RECEPTOR FHUE"/>
    <property type="match status" value="1"/>
</dbReference>
<dbReference type="Proteomes" id="UP000279962">
    <property type="component" value="Chromosome"/>
</dbReference>
<comment type="similarity">
    <text evidence="2 12 13">Belongs to the TonB-dependent receptor family.</text>
</comment>
<evidence type="ECO:0000256" key="1">
    <source>
        <dbReference type="ARBA" id="ARBA00004571"/>
    </source>
</evidence>
<dbReference type="EMBL" id="CP033133">
    <property type="protein sequence ID" value="AYO53674.1"/>
    <property type="molecule type" value="Genomic_DNA"/>
</dbReference>
<dbReference type="SUPFAM" id="SSF56935">
    <property type="entry name" value="Porins"/>
    <property type="match status" value="1"/>
</dbReference>
<accession>A0A3G2T0K9</accession>
<feature type="signal peptide" evidence="14">
    <location>
        <begin position="1"/>
        <end position="36"/>
    </location>
</feature>
<evidence type="ECO:0000256" key="10">
    <source>
        <dbReference type="ARBA" id="ARBA00023170"/>
    </source>
</evidence>